<name>A0A5N6SP65_ASPPS</name>
<protein>
    <submittedName>
        <fullName evidence="1">Uncharacterized protein</fullName>
    </submittedName>
</protein>
<dbReference type="Proteomes" id="UP000325672">
    <property type="component" value="Unassembled WGS sequence"/>
</dbReference>
<dbReference type="RefSeq" id="XP_031911760.1">
    <property type="nucleotide sequence ID" value="XM_032051283.1"/>
</dbReference>
<evidence type="ECO:0000313" key="2">
    <source>
        <dbReference type="Proteomes" id="UP000325672"/>
    </source>
</evidence>
<organism evidence="1 2">
    <name type="scientific">Aspergillus pseudotamarii</name>
    <dbReference type="NCBI Taxonomy" id="132259"/>
    <lineage>
        <taxon>Eukaryota</taxon>
        <taxon>Fungi</taxon>
        <taxon>Dikarya</taxon>
        <taxon>Ascomycota</taxon>
        <taxon>Pezizomycotina</taxon>
        <taxon>Eurotiomycetes</taxon>
        <taxon>Eurotiomycetidae</taxon>
        <taxon>Eurotiales</taxon>
        <taxon>Aspergillaceae</taxon>
        <taxon>Aspergillus</taxon>
        <taxon>Aspergillus subgen. Circumdati</taxon>
    </lineage>
</organism>
<dbReference type="GeneID" id="43635493"/>
<gene>
    <name evidence="1" type="ORF">BDV38DRAFT_130417</name>
</gene>
<dbReference type="EMBL" id="ML743590">
    <property type="protein sequence ID" value="KAE8135697.1"/>
    <property type="molecule type" value="Genomic_DNA"/>
</dbReference>
<accession>A0A5N6SP65</accession>
<proteinExistence type="predicted"/>
<evidence type="ECO:0000313" key="1">
    <source>
        <dbReference type="EMBL" id="KAE8135697.1"/>
    </source>
</evidence>
<sequence length="119" mass="13475">MDLFFSFLLKTRRMLICFRSTSFGDFPLYPSALRRPSFGMIPSLLAHVFRFVMNAVSPFVIFSSTLCLLTVCLAHSLSLAIDISCFTVSHVDTTNSCQPAIYVLHNSRLLSYLPTQLMR</sequence>
<reference evidence="1 2" key="1">
    <citation type="submission" date="2019-04" db="EMBL/GenBank/DDBJ databases">
        <title>Friends and foes A comparative genomics study of 23 Aspergillus species from section Flavi.</title>
        <authorList>
            <consortium name="DOE Joint Genome Institute"/>
            <person name="Kjaerbolling I."/>
            <person name="Vesth T."/>
            <person name="Frisvad J.C."/>
            <person name="Nybo J.L."/>
            <person name="Theobald S."/>
            <person name="Kildgaard S."/>
            <person name="Isbrandt T."/>
            <person name="Kuo A."/>
            <person name="Sato A."/>
            <person name="Lyhne E.K."/>
            <person name="Kogle M.E."/>
            <person name="Wiebenga A."/>
            <person name="Kun R.S."/>
            <person name="Lubbers R.J."/>
            <person name="Makela M.R."/>
            <person name="Barry K."/>
            <person name="Chovatia M."/>
            <person name="Clum A."/>
            <person name="Daum C."/>
            <person name="Haridas S."/>
            <person name="He G."/>
            <person name="LaButti K."/>
            <person name="Lipzen A."/>
            <person name="Mondo S."/>
            <person name="Riley R."/>
            <person name="Salamov A."/>
            <person name="Simmons B.A."/>
            <person name="Magnuson J.K."/>
            <person name="Henrissat B."/>
            <person name="Mortensen U.H."/>
            <person name="Larsen T.O."/>
            <person name="Devries R.P."/>
            <person name="Grigoriev I.V."/>
            <person name="Machida M."/>
            <person name="Baker S.E."/>
            <person name="Andersen M.R."/>
        </authorList>
    </citation>
    <scope>NUCLEOTIDE SEQUENCE [LARGE SCALE GENOMIC DNA]</scope>
    <source>
        <strain evidence="1 2">CBS 117625</strain>
    </source>
</reference>
<keyword evidence="2" id="KW-1185">Reference proteome</keyword>
<dbReference type="AlphaFoldDB" id="A0A5N6SP65"/>